<evidence type="ECO:0000313" key="3">
    <source>
        <dbReference type="EMBL" id="NMH16048.1"/>
    </source>
</evidence>
<name>A0ABX1QLG9_9PROT</name>
<dbReference type="SUPFAM" id="SSF110997">
    <property type="entry name" value="Sporulation related repeat"/>
    <property type="match status" value="1"/>
</dbReference>
<proteinExistence type="predicted"/>
<dbReference type="Gene3D" id="3.30.70.1070">
    <property type="entry name" value="Sporulation related repeat"/>
    <property type="match status" value="1"/>
</dbReference>
<protein>
    <recommendedName>
        <fullName evidence="2">SPOR domain-containing protein</fullName>
    </recommendedName>
</protein>
<organism evidence="3 4">
    <name type="scientific">Tepidiphilus baoligensis</name>
    <dbReference type="NCBI Taxonomy" id="2698687"/>
    <lineage>
        <taxon>Bacteria</taxon>
        <taxon>Pseudomonadati</taxon>
        <taxon>Pseudomonadota</taxon>
        <taxon>Hydrogenophilia</taxon>
        <taxon>Hydrogenophilales</taxon>
        <taxon>Hydrogenophilaceae</taxon>
        <taxon>Tepidiphilus</taxon>
    </lineage>
</organism>
<dbReference type="Pfam" id="PF05036">
    <property type="entry name" value="SPOR"/>
    <property type="match status" value="1"/>
</dbReference>
<feature type="region of interest" description="Disordered" evidence="1">
    <location>
        <begin position="1"/>
        <end position="20"/>
    </location>
</feature>
<evidence type="ECO:0000259" key="2">
    <source>
        <dbReference type="Pfam" id="PF05036"/>
    </source>
</evidence>
<feature type="domain" description="SPOR" evidence="2">
    <location>
        <begin position="24"/>
        <end position="82"/>
    </location>
</feature>
<evidence type="ECO:0000313" key="4">
    <source>
        <dbReference type="Proteomes" id="UP000669605"/>
    </source>
</evidence>
<dbReference type="InterPro" id="IPR007730">
    <property type="entry name" value="SPOR-like_dom"/>
</dbReference>
<accession>A0ABX1QLG9</accession>
<gene>
    <name evidence="3" type="ORF">GV368_02765</name>
</gene>
<comment type="caution">
    <text evidence="3">The sequence shown here is derived from an EMBL/GenBank/DDBJ whole genome shotgun (WGS) entry which is preliminary data.</text>
</comment>
<dbReference type="InterPro" id="IPR036680">
    <property type="entry name" value="SPOR-like_sf"/>
</dbReference>
<reference evidence="3 4" key="1">
    <citation type="journal article" date="2020" name="Curr. Microbiol.">
        <title>Tepidiphilus baoligensis sp. nov., a Novel Bacterium of the Family Hydrogenophilaceae Isolated from an Oil Reservoir.</title>
        <authorList>
            <person name="Zhang X."/>
            <person name="Wang G."/>
            <person name="Ma X."/>
            <person name="Yu J."/>
            <person name="You J."/>
            <person name="Xue Y."/>
            <person name="Ma Y."/>
        </authorList>
    </citation>
    <scope>NUCLEOTIDE SEQUENCE [LARGE SCALE GENOMIC DNA]</scope>
    <source>
        <strain evidence="3 4">B18-69</strain>
    </source>
</reference>
<evidence type="ECO:0000256" key="1">
    <source>
        <dbReference type="SAM" id="MobiDB-lite"/>
    </source>
</evidence>
<sequence length="91" mass="10075">MATPPTREKTEESPLIDRSKPLDKGYYVPIGVFGRMDNAVALAGRVQERGFPSHLQARVLVGPYASRQEAMEAAKQLKRHEIEVGAVTQVK</sequence>
<keyword evidence="4" id="KW-1185">Reference proteome</keyword>
<dbReference type="EMBL" id="JAAAUB010000002">
    <property type="protein sequence ID" value="NMH16048.1"/>
    <property type="molecule type" value="Genomic_DNA"/>
</dbReference>
<dbReference type="Proteomes" id="UP000669605">
    <property type="component" value="Unassembled WGS sequence"/>
</dbReference>